<reference evidence="11 12" key="1">
    <citation type="submission" date="2014-06" db="EMBL/GenBank/DDBJ databases">
        <authorList>
            <person name="Swart Estienne"/>
        </authorList>
    </citation>
    <scope>NUCLEOTIDE SEQUENCE [LARGE SCALE GENOMIC DNA]</scope>
    <source>
        <strain evidence="11 12">130c</strain>
    </source>
</reference>
<dbReference type="Gene3D" id="1.20.1560.10">
    <property type="entry name" value="ABC transporter type 1, transmembrane domain"/>
    <property type="match status" value="1"/>
</dbReference>
<feature type="compositionally biased region" description="Acidic residues" evidence="7">
    <location>
        <begin position="112"/>
        <end position="121"/>
    </location>
</feature>
<dbReference type="InterPro" id="IPR027417">
    <property type="entry name" value="P-loop_NTPase"/>
</dbReference>
<dbReference type="CDD" id="cd18578">
    <property type="entry name" value="ABC_6TM_Pgp_ABCB1_D2_like"/>
    <property type="match status" value="1"/>
</dbReference>
<dbReference type="GO" id="GO:0090374">
    <property type="term" value="P:oligopeptide export from mitochondrion"/>
    <property type="evidence" value="ECO:0007669"/>
    <property type="project" value="TreeGrafter"/>
</dbReference>
<dbReference type="FunCoup" id="A0A078AL51">
    <property type="interactions" value="3"/>
</dbReference>
<feature type="domain" description="ABC transporter" evidence="9">
    <location>
        <begin position="526"/>
        <end position="799"/>
    </location>
</feature>
<evidence type="ECO:0000259" key="10">
    <source>
        <dbReference type="PROSITE" id="PS50929"/>
    </source>
</evidence>
<dbReference type="EMBL" id="CCKQ01010086">
    <property type="protein sequence ID" value="CDW81593.1"/>
    <property type="molecule type" value="Genomic_DNA"/>
</dbReference>
<dbReference type="GO" id="GO:0005743">
    <property type="term" value="C:mitochondrial inner membrane"/>
    <property type="evidence" value="ECO:0007669"/>
    <property type="project" value="TreeGrafter"/>
</dbReference>
<keyword evidence="3" id="KW-0547">Nucleotide-binding</keyword>
<dbReference type="Pfam" id="PF00664">
    <property type="entry name" value="ABC_membrane"/>
    <property type="match status" value="1"/>
</dbReference>
<dbReference type="PROSITE" id="PS00211">
    <property type="entry name" value="ABC_TRANSPORTER_1"/>
    <property type="match status" value="1"/>
</dbReference>
<evidence type="ECO:0000256" key="4">
    <source>
        <dbReference type="ARBA" id="ARBA00022840"/>
    </source>
</evidence>
<evidence type="ECO:0000256" key="6">
    <source>
        <dbReference type="ARBA" id="ARBA00023136"/>
    </source>
</evidence>
<dbReference type="Gene3D" id="3.40.50.300">
    <property type="entry name" value="P-loop containing nucleotide triphosphate hydrolases"/>
    <property type="match status" value="2"/>
</dbReference>
<dbReference type="InterPro" id="IPR017871">
    <property type="entry name" value="ABC_transporter-like_CS"/>
</dbReference>
<dbReference type="PANTHER" id="PTHR43394">
    <property type="entry name" value="ATP-DEPENDENT PERMEASE MDL1, MITOCHONDRIAL"/>
    <property type="match status" value="1"/>
</dbReference>
<proteinExistence type="predicted"/>
<feature type="transmembrane region" description="Helical" evidence="8">
    <location>
        <begin position="186"/>
        <end position="216"/>
    </location>
</feature>
<feature type="transmembrane region" description="Helical" evidence="8">
    <location>
        <begin position="236"/>
        <end position="259"/>
    </location>
</feature>
<evidence type="ECO:0000256" key="1">
    <source>
        <dbReference type="ARBA" id="ARBA00004141"/>
    </source>
</evidence>
<dbReference type="Proteomes" id="UP000039865">
    <property type="component" value="Unassembled WGS sequence"/>
</dbReference>
<feature type="transmembrane region" description="Helical" evidence="8">
    <location>
        <begin position="460"/>
        <end position="477"/>
    </location>
</feature>
<evidence type="ECO:0000256" key="5">
    <source>
        <dbReference type="ARBA" id="ARBA00022989"/>
    </source>
</evidence>
<evidence type="ECO:0000313" key="12">
    <source>
        <dbReference type="Proteomes" id="UP000039865"/>
    </source>
</evidence>
<evidence type="ECO:0000256" key="7">
    <source>
        <dbReference type="SAM" id="MobiDB-lite"/>
    </source>
</evidence>
<dbReference type="Pfam" id="PF00005">
    <property type="entry name" value="ABC_tran"/>
    <property type="match status" value="1"/>
</dbReference>
<dbReference type="InterPro" id="IPR011527">
    <property type="entry name" value="ABC1_TM_dom"/>
</dbReference>
<evidence type="ECO:0000259" key="9">
    <source>
        <dbReference type="PROSITE" id="PS50893"/>
    </source>
</evidence>
<dbReference type="SUPFAM" id="SSF90123">
    <property type="entry name" value="ABC transporter transmembrane region"/>
    <property type="match status" value="1"/>
</dbReference>
<evidence type="ECO:0000256" key="3">
    <source>
        <dbReference type="ARBA" id="ARBA00022741"/>
    </source>
</evidence>
<keyword evidence="12" id="KW-1185">Reference proteome</keyword>
<dbReference type="PROSITE" id="PS50929">
    <property type="entry name" value="ABC_TM1F"/>
    <property type="match status" value="1"/>
</dbReference>
<dbReference type="SUPFAM" id="SSF52540">
    <property type="entry name" value="P-loop containing nucleoside triphosphate hydrolases"/>
    <property type="match status" value="2"/>
</dbReference>
<dbReference type="PROSITE" id="PS50893">
    <property type="entry name" value="ABC_TRANSPORTER_2"/>
    <property type="match status" value="1"/>
</dbReference>
<dbReference type="InterPro" id="IPR003593">
    <property type="entry name" value="AAA+_ATPase"/>
</dbReference>
<name>A0A078AL51_STYLE</name>
<dbReference type="GO" id="GO:0015421">
    <property type="term" value="F:ABC-type oligopeptide transporter activity"/>
    <property type="evidence" value="ECO:0007669"/>
    <property type="project" value="TreeGrafter"/>
</dbReference>
<gene>
    <name evidence="11" type="primary">Contig18692.g19854</name>
    <name evidence="11" type="ORF">STYLEM_10614</name>
</gene>
<feature type="domain" description="ABC transmembrane type-1" evidence="10">
    <location>
        <begin position="189"/>
        <end position="486"/>
    </location>
</feature>
<accession>A0A078AL51</accession>
<keyword evidence="6 8" id="KW-0472">Membrane</keyword>
<evidence type="ECO:0000256" key="2">
    <source>
        <dbReference type="ARBA" id="ARBA00022692"/>
    </source>
</evidence>
<dbReference type="InterPro" id="IPR039421">
    <property type="entry name" value="Type_1_exporter"/>
</dbReference>
<dbReference type="PANTHER" id="PTHR43394:SF18">
    <property type="entry name" value="ABC TRANSPORTER B FAMILY MEMBER 11-LIKE"/>
    <property type="match status" value="1"/>
</dbReference>
<feature type="region of interest" description="Disordered" evidence="7">
    <location>
        <begin position="99"/>
        <end position="121"/>
    </location>
</feature>
<feature type="transmembrane region" description="Helical" evidence="8">
    <location>
        <begin position="416"/>
        <end position="440"/>
    </location>
</feature>
<organism evidence="11 12">
    <name type="scientific">Stylonychia lemnae</name>
    <name type="common">Ciliate</name>
    <dbReference type="NCBI Taxonomy" id="5949"/>
    <lineage>
        <taxon>Eukaryota</taxon>
        <taxon>Sar</taxon>
        <taxon>Alveolata</taxon>
        <taxon>Ciliophora</taxon>
        <taxon>Intramacronucleata</taxon>
        <taxon>Spirotrichea</taxon>
        <taxon>Stichotrichia</taxon>
        <taxon>Sporadotrichida</taxon>
        <taxon>Oxytrichidae</taxon>
        <taxon>Stylonychinae</taxon>
        <taxon>Stylonychia</taxon>
    </lineage>
</organism>
<dbReference type="GO" id="GO:0005524">
    <property type="term" value="F:ATP binding"/>
    <property type="evidence" value="ECO:0007669"/>
    <property type="project" value="UniProtKB-KW"/>
</dbReference>
<keyword evidence="5 8" id="KW-1133">Transmembrane helix</keyword>
<evidence type="ECO:0000313" key="11">
    <source>
        <dbReference type="EMBL" id="CDW81593.1"/>
    </source>
</evidence>
<sequence>MQRIAIARAFIKKPKILLLDEATSALDKRNEKEVQGAIDKIRQELGSITTIVIAHRLSTIINSDKIIVMQKGKIIEIGNHQTLLQNYPEGTYAKFVREQEQSEDRNPGMAVQDDEPQMTEESEQAKEARFQEDSKKQLILDQEESEMKTRQDDVDKLEDDEFEAFKKDLAKQNKFMRLVNISQPKVNILIGVFVSMCQGLIMPWFGILLAKMLFVLNNYYVPLGEDVRADSDKYCLHMFIAALIAFFTGFLQKFCFGVIGENVTLKIRQGLYSSVLQKHIGFFDQKENAPGVISASMASDAQIINGVSAEGLASSLEAGFATLSGVVIGFIYNWKISLACLACVPFMILGSIMNAKFQAGMSSDADSASKEANLLAGDAIINYRTVASFGNEDQILSDYKKLLDGPLQIAVRKSHVIGLVFGFSQFVQYAVFAVLYYVGAVIIQHDYDNMEFDKDKPDEVFIAIFAMMFGAMAAGQAQQFGPDIGKAKAASAKVFGMMDLPSKINAVNQPGSDLIKINPQTFKGEIEFKNVWFRYPTRKNDWILKGLNMKINSKETVALVGESGCGKSTIVSLLLRFYDVNSGLILLDGQDIRKYELKSLRQGMGLVMQEPTLFNYTVLENILYGQDQASNSDIRAAAEVANALEFIESQELSNALDDSAESLITKFKDNQKIIVKELGENEFNETLSLLEDLKKDEIKKGKFLAQQGDIDRRGEDKKDMQLHNGFSVDCGLRGCKLSGGQKQRIAIARAIIRKPKMLILDEATSALDEASQRKVQVALDNIMKDRTSIVIAHRLKWPTC</sequence>
<keyword evidence="2 8" id="KW-0812">Transmembrane</keyword>
<dbReference type="InterPro" id="IPR003439">
    <property type="entry name" value="ABC_transporter-like_ATP-bd"/>
</dbReference>
<dbReference type="AlphaFoldDB" id="A0A078AL51"/>
<dbReference type="OMA" id="ENNEFEG"/>
<dbReference type="InterPro" id="IPR036640">
    <property type="entry name" value="ABC1_TM_sf"/>
</dbReference>
<evidence type="ECO:0000256" key="8">
    <source>
        <dbReference type="SAM" id="Phobius"/>
    </source>
</evidence>
<dbReference type="OrthoDB" id="417789at2759"/>
<keyword evidence="4" id="KW-0067">ATP-binding</keyword>
<protein>
    <submittedName>
        <fullName evidence="11">Abc transporter family protein</fullName>
    </submittedName>
</protein>
<dbReference type="InParanoid" id="A0A078AL51"/>
<dbReference type="GO" id="GO:0016887">
    <property type="term" value="F:ATP hydrolysis activity"/>
    <property type="evidence" value="ECO:0007669"/>
    <property type="project" value="InterPro"/>
</dbReference>
<dbReference type="SMART" id="SM00382">
    <property type="entry name" value="AAA"/>
    <property type="match status" value="1"/>
</dbReference>
<comment type="subcellular location">
    <subcellularLocation>
        <location evidence="1">Membrane</location>
        <topology evidence="1">Multi-pass membrane protein</topology>
    </subcellularLocation>
</comment>